<keyword evidence="1" id="KW-0812">Transmembrane</keyword>
<accession>A0A6I6CJY0</accession>
<evidence type="ECO:0000313" key="3">
    <source>
        <dbReference type="Proteomes" id="UP000424468"/>
    </source>
</evidence>
<sequence>MITNLYAMSSENKTIVIVAFSIIGFILLVIIHGIGINLWSYAKKRSLFATCFFWLTSIITVIGGITVLALVGIYGGISGGGGGTLGEYRSIIWFPNQIKKRNKLNKKKEVLNDYVT</sequence>
<feature type="transmembrane region" description="Helical" evidence="1">
    <location>
        <begin position="51"/>
        <end position="77"/>
    </location>
</feature>
<feature type="transmembrane region" description="Helical" evidence="1">
    <location>
        <begin position="15"/>
        <end position="39"/>
    </location>
</feature>
<proteinExistence type="predicted"/>
<dbReference type="Proteomes" id="UP000424468">
    <property type="component" value="Chromosome"/>
</dbReference>
<dbReference type="KEGG" id="stab:STABA_v1c10550"/>
<evidence type="ECO:0000256" key="1">
    <source>
        <dbReference type="SAM" id="Phobius"/>
    </source>
</evidence>
<keyword evidence="1" id="KW-0472">Membrane</keyword>
<protein>
    <submittedName>
        <fullName evidence="2">Uncharacterized protein</fullName>
    </submittedName>
</protein>
<dbReference type="RefSeq" id="WP_156007349.1">
    <property type="nucleotide sequence ID" value="NZ_CP046276.1"/>
</dbReference>
<dbReference type="AlphaFoldDB" id="A0A6I6CJY0"/>
<reference evidence="2 3" key="1">
    <citation type="submission" date="2019-11" db="EMBL/GenBank/DDBJ databases">
        <title>Complete genome sequence of Spiroplasma tabanidicola TAUS-1 (DSM 22603).</title>
        <authorList>
            <person name="Huang C.-T."/>
            <person name="Lin Y.-C."/>
            <person name="Kuo C.-H."/>
        </authorList>
    </citation>
    <scope>NUCLEOTIDE SEQUENCE [LARGE SCALE GENOMIC DNA]</scope>
    <source>
        <strain evidence="2 3">TAUS-1</strain>
    </source>
</reference>
<keyword evidence="3" id="KW-1185">Reference proteome</keyword>
<gene>
    <name evidence="2" type="ORF">STABA_v1c10550</name>
</gene>
<evidence type="ECO:0000313" key="2">
    <source>
        <dbReference type="EMBL" id="QGS52403.1"/>
    </source>
</evidence>
<organism evidence="2 3">
    <name type="scientific">Spiroplasma tabanidicola</name>
    <dbReference type="NCBI Taxonomy" id="324079"/>
    <lineage>
        <taxon>Bacteria</taxon>
        <taxon>Bacillati</taxon>
        <taxon>Mycoplasmatota</taxon>
        <taxon>Mollicutes</taxon>
        <taxon>Entomoplasmatales</taxon>
        <taxon>Spiroplasmataceae</taxon>
        <taxon>Spiroplasma</taxon>
    </lineage>
</organism>
<keyword evidence="1" id="KW-1133">Transmembrane helix</keyword>
<dbReference type="EMBL" id="CP046276">
    <property type="protein sequence ID" value="QGS52403.1"/>
    <property type="molecule type" value="Genomic_DNA"/>
</dbReference>
<name>A0A6I6CJY0_9MOLU</name>